<dbReference type="Proteomes" id="UP000694546">
    <property type="component" value="Chromosome 2"/>
</dbReference>
<accession>A0A8C4ZXE4</accession>
<feature type="region of interest" description="Disordered" evidence="1">
    <location>
        <begin position="257"/>
        <end position="284"/>
    </location>
</feature>
<reference evidence="2" key="2">
    <citation type="submission" date="2025-09" db="UniProtKB">
        <authorList>
            <consortium name="Ensembl"/>
        </authorList>
    </citation>
    <scope>IDENTIFICATION</scope>
</reference>
<dbReference type="GO" id="GO:0007127">
    <property type="term" value="P:meiosis I"/>
    <property type="evidence" value="ECO:0007669"/>
    <property type="project" value="TreeGrafter"/>
</dbReference>
<dbReference type="InterPro" id="IPR052133">
    <property type="entry name" value="Immune_Signaling-Apoptosis_Reg"/>
</dbReference>
<sequence length="864" mass="94511">MASVDVVYDKFHFRHDPKWTGRLGPQDGGGVLLCVACVIEMMESKEISSVRKCVALSGISGALICSPGALGALLQQDHRVCLHFTASLLGMLRTMKDPAALEQVIQVLVQLLLELKSDRYVHHILEDIKTQLCDHRCGQSLLPTFTFLGKMVEALPDLAVLLLAQYVPFLEGLCSALLHPDPGLKASLFYLWHVLLGGTSPAAMAAALSPPPALRDRLCSTLLQTLGDACTPELTLNCLGLLKQLVQSREAVSCLMNSQAAPPRPEQNLSNTRDNQDPETEPSPEQRLLPLILKKLLLSGDELLQVASAHCMVAVLVHSPSQYCPPFILADLPEFLFERVSSTRSEVLLWSLYNCLLLLCKDPLFYSHCHSVYGIEALVRSLKEALRLTNLEVQTHGLLLLTEILDRQPEGVRLFPSGPGFEAVCEAVVSGVSAPCLLVALQAASAGSSLLRLHHQSRPVQFRSIEKLIKAVSNRCTDLPLDSHPRSAWSVKSGDPSSRVSRSGAFLLQALICIQAACRLAEQCVSDPLLKENVFMAPTNQNAAGDSLQSMCVCLLHCCDTVCIPTVTRVCERAPNVQMLQSFYLILSSQFTLLTPAMSPVMNLFASKLASSGFYRLALEHKALLCVGNRNPALEESCCGFILKLSLCLLSQSIQASRHNDLEELEALLLRGLPRLCCRVSEWPLLLAEAPDHPDTTGPWAPQHCLLVILTLAMEHGDRLLPDPSVFSGVLSLLRSIQERGDRPMPHPLLRCALYLLAATHNNSPPLDQALLGVVIKALPSCDSLPAVYTHHPPLLHFIYRYPELAQRLGRGVLELWLSPQTTPPRPLSQTTDPLAQTPEPPLTGVRMALFITYIFISVAAGGF</sequence>
<organism evidence="2 3">
    <name type="scientific">Gadus morhua</name>
    <name type="common">Atlantic cod</name>
    <dbReference type="NCBI Taxonomy" id="8049"/>
    <lineage>
        <taxon>Eukaryota</taxon>
        <taxon>Metazoa</taxon>
        <taxon>Chordata</taxon>
        <taxon>Craniata</taxon>
        <taxon>Vertebrata</taxon>
        <taxon>Euteleostomi</taxon>
        <taxon>Actinopterygii</taxon>
        <taxon>Neopterygii</taxon>
        <taxon>Teleostei</taxon>
        <taxon>Neoteleostei</taxon>
        <taxon>Acanthomorphata</taxon>
        <taxon>Zeiogadaria</taxon>
        <taxon>Gadariae</taxon>
        <taxon>Gadiformes</taxon>
        <taxon>Gadoidei</taxon>
        <taxon>Gadidae</taxon>
        <taxon>Gadus</taxon>
    </lineage>
</organism>
<evidence type="ECO:0000313" key="2">
    <source>
        <dbReference type="Ensembl" id="ENSGMOP00000023329.1"/>
    </source>
</evidence>
<gene>
    <name evidence="2" type="primary">MEI1</name>
</gene>
<name>A0A8C4ZXE4_GADMO</name>
<dbReference type="AlphaFoldDB" id="A0A8C4ZXE4"/>
<keyword evidence="3" id="KW-1185">Reference proteome</keyword>
<dbReference type="PANTHER" id="PTHR12044:SF14">
    <property type="entry name" value="MEIOTIC DOUBLE-STRANDED BREAK FORMATION PROTEIN 1"/>
    <property type="match status" value="1"/>
</dbReference>
<dbReference type="GeneTree" id="ENSGT00390000002077"/>
<evidence type="ECO:0000313" key="3">
    <source>
        <dbReference type="Proteomes" id="UP000694546"/>
    </source>
</evidence>
<dbReference type="SUPFAM" id="SSF48371">
    <property type="entry name" value="ARM repeat"/>
    <property type="match status" value="1"/>
</dbReference>
<dbReference type="InterPro" id="IPR016024">
    <property type="entry name" value="ARM-type_fold"/>
</dbReference>
<dbReference type="Ensembl" id="ENSGMOT00000045361.1">
    <property type="protein sequence ID" value="ENSGMOP00000023329.1"/>
    <property type="gene ID" value="ENSGMOG00000027957.1"/>
</dbReference>
<reference evidence="2" key="1">
    <citation type="submission" date="2025-08" db="UniProtKB">
        <authorList>
            <consortium name="Ensembl"/>
        </authorList>
    </citation>
    <scope>IDENTIFICATION</scope>
</reference>
<evidence type="ECO:0000256" key="1">
    <source>
        <dbReference type="SAM" id="MobiDB-lite"/>
    </source>
</evidence>
<dbReference type="OMA" id="CHYRHES"/>
<proteinExistence type="predicted"/>
<dbReference type="PANTHER" id="PTHR12044">
    <property type="entry name" value="BCL2 INTERACTING MEDIATOR OF CELL DEATH"/>
    <property type="match status" value="1"/>
</dbReference>
<protein>
    <submittedName>
        <fullName evidence="2">Meiotic double-stranded break formation protein 1</fullName>
    </submittedName>
</protein>